<dbReference type="RefSeq" id="WP_105804941.1">
    <property type="nucleotide sequence ID" value="NZ_MWZD01000016.1"/>
</dbReference>
<proteinExistence type="predicted"/>
<name>A0A2S9QP81_9MICO</name>
<evidence type="ECO:0000313" key="2">
    <source>
        <dbReference type="Proteomes" id="UP000238650"/>
    </source>
</evidence>
<dbReference type="EMBL" id="MWZD01000016">
    <property type="protein sequence ID" value="PRI11394.1"/>
    <property type="molecule type" value="Genomic_DNA"/>
</dbReference>
<gene>
    <name evidence="1" type="ORF">B4915_06000</name>
</gene>
<keyword evidence="2" id="KW-1185">Reference proteome</keyword>
<reference evidence="1 2" key="1">
    <citation type="journal article" date="2017" name="New Microbes New Infect">
        <title>Genome sequence of 'Leucobacter massiliensis' sp. nov. isolated from human pharynx after travel to the 2014 Hajj.</title>
        <authorList>
            <person name="Leangapichart T."/>
            <person name="Gautret P."/>
            <person name="Nguyen T.T."/>
            <person name="Armstrong N."/>
            <person name="Rolain J.M."/>
        </authorList>
    </citation>
    <scope>NUCLEOTIDE SEQUENCE [LARGE SCALE GENOMIC DNA]</scope>
    <source>
        <strain evidence="1 2">122RC15</strain>
    </source>
</reference>
<organism evidence="1 2">
    <name type="scientific">Leucobacter massiliensis</name>
    <dbReference type="NCBI Taxonomy" id="1686285"/>
    <lineage>
        <taxon>Bacteria</taxon>
        <taxon>Bacillati</taxon>
        <taxon>Actinomycetota</taxon>
        <taxon>Actinomycetes</taxon>
        <taxon>Micrococcales</taxon>
        <taxon>Microbacteriaceae</taxon>
        <taxon>Leucobacter</taxon>
    </lineage>
</organism>
<dbReference type="Proteomes" id="UP000238650">
    <property type="component" value="Unassembled WGS sequence"/>
</dbReference>
<accession>A0A2S9QP81</accession>
<evidence type="ECO:0000313" key="1">
    <source>
        <dbReference type="EMBL" id="PRI11394.1"/>
    </source>
</evidence>
<protein>
    <submittedName>
        <fullName evidence="1">Uncharacterized protein</fullName>
    </submittedName>
</protein>
<dbReference type="OrthoDB" id="4990257at2"/>
<comment type="caution">
    <text evidence="1">The sequence shown here is derived from an EMBL/GenBank/DDBJ whole genome shotgun (WGS) entry which is preliminary data.</text>
</comment>
<sequence>MNEMQQAGNGSVALSRETLTPSVQRIGGRDIEITFLGNNSRGLPTWIMWNADEPYLIGMLCQGRMGYHFEQRTSSGTMLHENISLSRVQRALEG</sequence>
<dbReference type="AlphaFoldDB" id="A0A2S9QP81"/>